<evidence type="ECO:0000313" key="1">
    <source>
        <dbReference type="EMBL" id="RBP35000.1"/>
    </source>
</evidence>
<feature type="non-terminal residue" evidence="1">
    <location>
        <position position="51"/>
    </location>
</feature>
<comment type="caution">
    <text evidence="1">The sequence shown here is derived from an EMBL/GenBank/DDBJ whole genome shotgun (WGS) entry which is preliminary data.</text>
</comment>
<evidence type="ECO:0000313" key="2">
    <source>
        <dbReference type="Proteomes" id="UP000253628"/>
    </source>
</evidence>
<protein>
    <submittedName>
        <fullName evidence="1">Uncharacterized protein</fullName>
    </submittedName>
</protein>
<proteinExistence type="predicted"/>
<dbReference type="Proteomes" id="UP000253628">
    <property type="component" value="Unassembled WGS sequence"/>
</dbReference>
<dbReference type="EMBL" id="QNRQ01000022">
    <property type="protein sequence ID" value="RBP35000.1"/>
    <property type="molecule type" value="Genomic_DNA"/>
</dbReference>
<gene>
    <name evidence="1" type="ORF">DFR37_1221</name>
</gene>
<keyword evidence="2" id="KW-1185">Reference proteome</keyword>
<name>A0A366GZK2_9BURK</name>
<dbReference type="AlphaFoldDB" id="A0A366GZK2"/>
<accession>A0A366GZK2</accession>
<organism evidence="1 2">
    <name type="scientific">Eoetvoesiella caeni</name>
    <dbReference type="NCBI Taxonomy" id="645616"/>
    <lineage>
        <taxon>Bacteria</taxon>
        <taxon>Pseudomonadati</taxon>
        <taxon>Pseudomonadota</taxon>
        <taxon>Betaproteobacteria</taxon>
        <taxon>Burkholderiales</taxon>
        <taxon>Alcaligenaceae</taxon>
        <taxon>Eoetvoesiella</taxon>
    </lineage>
</organism>
<reference evidence="1 2" key="1">
    <citation type="submission" date="2018-06" db="EMBL/GenBank/DDBJ databases">
        <title>Genomic Encyclopedia of Type Strains, Phase IV (KMG-IV): sequencing the most valuable type-strain genomes for metagenomic binning, comparative biology and taxonomic classification.</title>
        <authorList>
            <person name="Goeker M."/>
        </authorList>
    </citation>
    <scope>NUCLEOTIDE SEQUENCE [LARGE SCALE GENOMIC DNA]</scope>
    <source>
        <strain evidence="1 2">DSM 25520</strain>
    </source>
</reference>
<sequence>MNLVSSPQKCTATGCALSEVADQRFLVLLWKFIKAGCVDRDLFRASSEGVP</sequence>